<dbReference type="Pfam" id="PF01627">
    <property type="entry name" value="Hpt"/>
    <property type="match status" value="1"/>
</dbReference>
<feature type="domain" description="HPt" evidence="2">
    <location>
        <begin position="2"/>
        <end position="109"/>
    </location>
</feature>
<dbReference type="SMART" id="SM00073">
    <property type="entry name" value="HPT"/>
    <property type="match status" value="1"/>
</dbReference>
<organism evidence="3 4">
    <name type="scientific">Brasilonema sennae CENA114</name>
    <dbReference type="NCBI Taxonomy" id="415709"/>
    <lineage>
        <taxon>Bacteria</taxon>
        <taxon>Bacillati</taxon>
        <taxon>Cyanobacteriota</taxon>
        <taxon>Cyanophyceae</taxon>
        <taxon>Nostocales</taxon>
        <taxon>Scytonemataceae</taxon>
        <taxon>Brasilonema</taxon>
        <taxon>Bromeliae group (in: Brasilonema)</taxon>
    </lineage>
</organism>
<evidence type="ECO:0000256" key="1">
    <source>
        <dbReference type="PROSITE-ProRule" id="PRU00110"/>
    </source>
</evidence>
<evidence type="ECO:0000259" key="2">
    <source>
        <dbReference type="PROSITE" id="PS50894"/>
    </source>
</evidence>
<keyword evidence="4" id="KW-1185">Reference proteome</keyword>
<dbReference type="SUPFAM" id="SSF47226">
    <property type="entry name" value="Histidine-containing phosphotransfer domain, HPT domain"/>
    <property type="match status" value="1"/>
</dbReference>
<protein>
    <recommendedName>
        <fullName evidence="2">HPt domain-containing protein</fullName>
    </recommendedName>
</protein>
<reference evidence="3 4" key="1">
    <citation type="submission" date="2018-06" db="EMBL/GenBank/DDBJ databases">
        <title>Comparative genomics of Brasilonema spp. strains.</title>
        <authorList>
            <person name="Alvarenga D.O."/>
            <person name="Fiore M.F."/>
            <person name="Varani A.M."/>
        </authorList>
    </citation>
    <scope>NUCLEOTIDE SEQUENCE [LARGE SCALE GENOMIC DNA]</scope>
    <source>
        <strain evidence="3 4">CENA114</strain>
    </source>
</reference>
<dbReference type="InterPro" id="IPR008207">
    <property type="entry name" value="Sig_transdc_His_kin_Hpt_dom"/>
</dbReference>
<dbReference type="KEGG" id="bsen:DP114_21475"/>
<gene>
    <name evidence="3" type="ORF">DP114_21475</name>
</gene>
<sequence>MLRDKELQTQLQFFEEVTDSLNTLETVLLEVKFNREIALSKINAGVRAAHSIKGGAGIMGFRTLSALAHRLEDYFKVLTTQKDPLELDADLQSLLLAGVDWLRQIVKLHSEGYTIDEQWLATFCYPVFEELQDRLGCLISEDTITVLSPESALQDIIRLLFQTEVEDCLQRLESLILNSEQSVLRHEANLMAIELGGLGEMLQLQAFTQLCKSITEKLEAAEKVEEIARSALQAWRQSQTLILTNQIDSLPTQITHNTQRSCNFYQVAFQQIT</sequence>
<dbReference type="PANTHER" id="PTHR43395">
    <property type="entry name" value="SENSOR HISTIDINE KINASE CHEA"/>
    <property type="match status" value="1"/>
</dbReference>
<dbReference type="EMBL" id="CP030118">
    <property type="protein sequence ID" value="QDL10120.1"/>
    <property type="molecule type" value="Genomic_DNA"/>
</dbReference>
<dbReference type="Gene3D" id="1.20.120.160">
    <property type="entry name" value="HPT domain"/>
    <property type="match status" value="1"/>
</dbReference>
<dbReference type="CDD" id="cd00088">
    <property type="entry name" value="HPT"/>
    <property type="match status" value="1"/>
</dbReference>
<dbReference type="GO" id="GO:0000160">
    <property type="term" value="P:phosphorelay signal transduction system"/>
    <property type="evidence" value="ECO:0007669"/>
    <property type="project" value="InterPro"/>
</dbReference>
<evidence type="ECO:0000313" key="4">
    <source>
        <dbReference type="Proteomes" id="UP000503129"/>
    </source>
</evidence>
<evidence type="ECO:0000313" key="3">
    <source>
        <dbReference type="EMBL" id="QDL10120.1"/>
    </source>
</evidence>
<accession>A0A856MIW9</accession>
<keyword evidence="1" id="KW-0597">Phosphoprotein</keyword>
<name>A0A856MIW9_9CYAN</name>
<dbReference type="Proteomes" id="UP000503129">
    <property type="component" value="Chromosome"/>
</dbReference>
<dbReference type="InterPro" id="IPR051315">
    <property type="entry name" value="Bact_Chemotaxis_CheA"/>
</dbReference>
<dbReference type="AlphaFoldDB" id="A0A856MIW9"/>
<dbReference type="PANTHER" id="PTHR43395:SF1">
    <property type="entry name" value="CHEMOTAXIS PROTEIN CHEA"/>
    <property type="match status" value="1"/>
</dbReference>
<dbReference type="PROSITE" id="PS50894">
    <property type="entry name" value="HPT"/>
    <property type="match status" value="1"/>
</dbReference>
<feature type="modified residue" description="Phosphohistidine" evidence="1">
    <location>
        <position position="50"/>
    </location>
</feature>
<dbReference type="InterPro" id="IPR036641">
    <property type="entry name" value="HPT_dom_sf"/>
</dbReference>
<proteinExistence type="predicted"/>